<keyword evidence="4 6" id="KW-1133">Transmembrane helix</keyword>
<comment type="caution">
    <text evidence="8">The sequence shown here is derived from an EMBL/GenBank/DDBJ whole genome shotgun (WGS) entry which is preliminary data.</text>
</comment>
<feature type="transmembrane region" description="Helical" evidence="6">
    <location>
        <begin position="285"/>
        <end position="304"/>
    </location>
</feature>
<dbReference type="Proteomes" id="UP000597138">
    <property type="component" value="Unassembled WGS sequence"/>
</dbReference>
<feature type="transmembrane region" description="Helical" evidence="6">
    <location>
        <begin position="33"/>
        <end position="54"/>
    </location>
</feature>
<feature type="transmembrane region" description="Helical" evidence="6">
    <location>
        <begin position="110"/>
        <end position="130"/>
    </location>
</feature>
<evidence type="ECO:0000313" key="8">
    <source>
        <dbReference type="EMBL" id="KDR33534.1"/>
    </source>
</evidence>
<evidence type="ECO:0000256" key="4">
    <source>
        <dbReference type="ARBA" id="ARBA00022989"/>
    </source>
</evidence>
<feature type="transmembrane region" description="Helical" evidence="6">
    <location>
        <begin position="137"/>
        <end position="157"/>
    </location>
</feature>
<dbReference type="PANTHER" id="PTHR32196">
    <property type="entry name" value="ABC TRANSPORTER PERMEASE PROTEIN YPHD-RELATED-RELATED"/>
    <property type="match status" value="1"/>
</dbReference>
<evidence type="ECO:0000256" key="2">
    <source>
        <dbReference type="ARBA" id="ARBA00022475"/>
    </source>
</evidence>
<feature type="transmembrane region" description="Helical" evidence="6">
    <location>
        <begin position="60"/>
        <end position="80"/>
    </location>
</feature>
<dbReference type="GO" id="GO:0005886">
    <property type="term" value="C:plasma membrane"/>
    <property type="evidence" value="ECO:0007669"/>
    <property type="project" value="UniProtKB-SubCell"/>
</dbReference>
<reference evidence="7" key="1">
    <citation type="journal article" date="2014" name="Int. J. Syst. Evol. Microbiol.">
        <title>Complete genome of a new Firmicutes species belonging to the dominant human colonic microbiota ('Ruminococcus bicirculans') reveals two chromosomes and a selective capacity to utilize plant glucans.</title>
        <authorList>
            <consortium name="NISC Comparative Sequencing Program"/>
            <person name="Wegmann U."/>
            <person name="Louis P."/>
            <person name="Goesmann A."/>
            <person name="Henrissat B."/>
            <person name="Duncan S.H."/>
            <person name="Flint H.J."/>
        </authorList>
    </citation>
    <scope>NUCLEOTIDE SEQUENCE</scope>
    <source>
        <strain evidence="7">CGMCC 1.11013</strain>
    </source>
</reference>
<dbReference type="EMBL" id="BMEG01000006">
    <property type="protein sequence ID" value="GGD79635.1"/>
    <property type="molecule type" value="Genomic_DNA"/>
</dbReference>
<reference evidence="10" key="3">
    <citation type="journal article" date="2019" name="Int. J. Syst. Evol. Microbiol.">
        <title>The Global Catalogue of Microorganisms (GCM) 10K type strain sequencing project: providing services to taxonomists for standard genome sequencing and annotation.</title>
        <authorList>
            <consortium name="The Broad Institute Genomics Platform"/>
            <consortium name="The Broad Institute Genome Sequencing Center for Infectious Disease"/>
            <person name="Wu L."/>
            <person name="Ma J."/>
        </authorList>
    </citation>
    <scope>NUCLEOTIDE SEQUENCE [LARGE SCALE GENOMIC DNA]</scope>
    <source>
        <strain evidence="10">CGMCC 1.11013</strain>
    </source>
</reference>
<evidence type="ECO:0000256" key="5">
    <source>
        <dbReference type="ARBA" id="ARBA00023136"/>
    </source>
</evidence>
<evidence type="ECO:0000313" key="7">
    <source>
        <dbReference type="EMBL" id="GGD79635.1"/>
    </source>
</evidence>
<dbReference type="CDD" id="cd06579">
    <property type="entry name" value="TM_PBP1_transp_AraH_like"/>
    <property type="match status" value="1"/>
</dbReference>
<keyword evidence="2" id="KW-1003">Cell membrane</keyword>
<comment type="subcellular location">
    <subcellularLocation>
        <location evidence="1">Cell membrane</location>
        <topology evidence="1">Multi-pass membrane protein</topology>
    </subcellularLocation>
</comment>
<name>A0A069P0U2_9BURK</name>
<dbReference type="AlphaFoldDB" id="A0A069P0U2"/>
<keyword evidence="3 6" id="KW-0812">Transmembrane</keyword>
<feature type="transmembrane region" description="Helical" evidence="6">
    <location>
        <begin position="177"/>
        <end position="199"/>
    </location>
</feature>
<accession>A0A069P0U2</accession>
<evidence type="ECO:0000313" key="9">
    <source>
        <dbReference type="Proteomes" id="UP000027439"/>
    </source>
</evidence>
<sequence length="336" mass="35021">MSDLSSNKASDKPRAQSPRGIEFLRACLRIRELNVLSVLLLVGLLISFFSPYFLTTNNLMGVFRSFSLVALMSIGMMLVIITGGIDLSVGSVMGLSSLVTALAFQHGLSAFVAVLSGLAVGVIAGSFNGIMITWIQLPPFIATLGTLSIGRGLMYIITKGVPVTPDVPDPFTFIGQGYIGFVPFPVVILLAMTVVFSVVMRQTRFGRHVYATGGNEVAARLSGVRTARVKFAAYVLSGLIASMAGVIAFSRFVSAEPASGFGAELDVIAAAAIGGASLSGGAGSVEGAIIGAALAGIITNGVVLLNIDTYAQQAITGCVILIAVSIDIWRVRRKGR</sequence>
<dbReference type="STRING" id="1071679.BG57_07190"/>
<dbReference type="Proteomes" id="UP000027439">
    <property type="component" value="Unassembled WGS sequence"/>
</dbReference>
<protein>
    <submittedName>
        <fullName evidence="8">Ribose ABC transporter permease</fullName>
    </submittedName>
    <submittedName>
        <fullName evidence="7">Sugar ABC transporter permease</fullName>
    </submittedName>
</protein>
<reference evidence="7" key="4">
    <citation type="submission" date="2024-05" db="EMBL/GenBank/DDBJ databases">
        <authorList>
            <person name="Sun Q."/>
            <person name="Zhou Y."/>
        </authorList>
    </citation>
    <scope>NUCLEOTIDE SEQUENCE</scope>
    <source>
        <strain evidence="7">CGMCC 1.11013</strain>
    </source>
</reference>
<keyword evidence="10" id="KW-1185">Reference proteome</keyword>
<reference evidence="8 9" key="2">
    <citation type="submission" date="2014-03" db="EMBL/GenBank/DDBJ databases">
        <title>Draft Genome Sequences of Four Burkholderia Strains.</title>
        <authorList>
            <person name="Liu X.Y."/>
            <person name="Li C.X."/>
            <person name="Xu J.H."/>
        </authorList>
    </citation>
    <scope>NUCLEOTIDE SEQUENCE [LARGE SCALE GENOMIC DNA]</scope>
    <source>
        <strain evidence="8 9">R27</strain>
    </source>
</reference>
<keyword evidence="5 6" id="KW-0472">Membrane</keyword>
<evidence type="ECO:0000256" key="6">
    <source>
        <dbReference type="SAM" id="Phobius"/>
    </source>
</evidence>
<dbReference type="GO" id="GO:0022857">
    <property type="term" value="F:transmembrane transporter activity"/>
    <property type="evidence" value="ECO:0007669"/>
    <property type="project" value="InterPro"/>
</dbReference>
<evidence type="ECO:0000256" key="1">
    <source>
        <dbReference type="ARBA" id="ARBA00004651"/>
    </source>
</evidence>
<proteinExistence type="predicted"/>
<dbReference type="Pfam" id="PF02653">
    <property type="entry name" value="BPD_transp_2"/>
    <property type="match status" value="1"/>
</dbReference>
<dbReference type="InterPro" id="IPR001851">
    <property type="entry name" value="ABC_transp_permease"/>
</dbReference>
<dbReference type="EMBL" id="JFHE01000015">
    <property type="protein sequence ID" value="KDR33534.1"/>
    <property type="molecule type" value="Genomic_DNA"/>
</dbReference>
<feature type="transmembrane region" description="Helical" evidence="6">
    <location>
        <begin position="231"/>
        <end position="252"/>
    </location>
</feature>
<evidence type="ECO:0000313" key="10">
    <source>
        <dbReference type="Proteomes" id="UP000597138"/>
    </source>
</evidence>
<dbReference type="eggNOG" id="COG1172">
    <property type="taxonomic scope" value="Bacteria"/>
</dbReference>
<organism evidence="8 9">
    <name type="scientific">Caballeronia grimmiae</name>
    <dbReference type="NCBI Taxonomy" id="1071679"/>
    <lineage>
        <taxon>Bacteria</taxon>
        <taxon>Pseudomonadati</taxon>
        <taxon>Pseudomonadota</taxon>
        <taxon>Betaproteobacteria</taxon>
        <taxon>Burkholderiales</taxon>
        <taxon>Burkholderiaceae</taxon>
        <taxon>Caballeronia</taxon>
    </lineage>
</organism>
<evidence type="ECO:0000256" key="3">
    <source>
        <dbReference type="ARBA" id="ARBA00022692"/>
    </source>
</evidence>
<gene>
    <name evidence="8" type="primary">rbsC</name>
    <name evidence="8" type="ORF">BG57_07190</name>
    <name evidence="7" type="ORF">GCM10010985_37680</name>
</gene>